<feature type="signal peptide" evidence="3">
    <location>
        <begin position="1"/>
        <end position="29"/>
    </location>
</feature>
<evidence type="ECO:0000313" key="6">
    <source>
        <dbReference type="Proteomes" id="UP000235122"/>
    </source>
</evidence>
<dbReference type="InterPro" id="IPR013783">
    <property type="entry name" value="Ig-like_fold"/>
</dbReference>
<feature type="domain" description="Pesticidal crystal protein Cry22Aa Ig-like" evidence="4">
    <location>
        <begin position="255"/>
        <end position="317"/>
    </location>
</feature>
<dbReference type="GeneID" id="35866270"/>
<evidence type="ECO:0000256" key="2">
    <source>
        <dbReference type="SAM" id="Phobius"/>
    </source>
</evidence>
<dbReference type="RefSeq" id="WP_024330659.1">
    <property type="nucleotide sequence ID" value="NZ_CP118948.1"/>
</dbReference>
<keyword evidence="2" id="KW-1133">Transmembrane helix</keyword>
<dbReference type="Proteomes" id="UP000235122">
    <property type="component" value="Unassembled WGS sequence"/>
</dbReference>
<evidence type="ECO:0000259" key="4">
    <source>
        <dbReference type="Pfam" id="PF16403"/>
    </source>
</evidence>
<feature type="region of interest" description="Disordered" evidence="1">
    <location>
        <begin position="317"/>
        <end position="427"/>
    </location>
</feature>
<evidence type="ECO:0000256" key="3">
    <source>
        <dbReference type="SAM" id="SignalP"/>
    </source>
</evidence>
<feature type="compositionally biased region" description="Basic and acidic residues" evidence="1">
    <location>
        <begin position="329"/>
        <end position="380"/>
    </location>
</feature>
<evidence type="ECO:0000256" key="1">
    <source>
        <dbReference type="SAM" id="MobiDB-lite"/>
    </source>
</evidence>
<sequence length="459" mass="49828">MKKKYLSRPLWGIAALTLAIAGNAGVAGAAEDPVSFMYEKPDASNVQSANFYASNPLNPKERIDLKEHAFQTIPAGWLLNGTIQMAPGKVLTSTASSITEDAFETSVTGTGRNARLTMKLKDYNPSGDIFALGWQTDEFNYARYNLCGGKWTDKEPDEPQLFQDPEKFRQIHITPLGTVYKPTNPTREGYTFVGWVGKSLLDRAANEADTPREFTPNNLYSFTEKDPNRTVGYTRHQIVTLSALWAKEPTLEVSDKTIAVGADFDPAAMITQAQDFQNKSLKDKAQVQGDYDPNKPGTYTLIFTVTDKYGGKTTKKAKLIVKPQAPAPKDPEKDRPTEGKNPADSERPTDSGRPQEETKPSAPQTEERAAVAQEEAKPAEQAKTGQPAASQQQLQPSSGPSARQIQKNHANKQALANPAAKAKPAPALPNTGAAALTIGVIAALLVAGGILLTLHRKNR</sequence>
<keyword evidence="2" id="KW-0472">Membrane</keyword>
<feature type="compositionally biased region" description="Low complexity" evidence="1">
    <location>
        <begin position="381"/>
        <end position="402"/>
    </location>
</feature>
<gene>
    <name evidence="5" type="ORF">CYJ19_01570</name>
</gene>
<evidence type="ECO:0000313" key="5">
    <source>
        <dbReference type="EMBL" id="PKY73303.1"/>
    </source>
</evidence>
<accession>A0A2I1IQA5</accession>
<dbReference type="EMBL" id="PKKO01000001">
    <property type="protein sequence ID" value="PKY73303.1"/>
    <property type="molecule type" value="Genomic_DNA"/>
</dbReference>
<dbReference type="NCBIfam" id="TIGR02543">
    <property type="entry name" value="List_Bact_rpt"/>
    <property type="match status" value="1"/>
</dbReference>
<keyword evidence="3" id="KW-0732">Signal</keyword>
<dbReference type="AlphaFoldDB" id="A0A2I1IQA5"/>
<dbReference type="InterPro" id="IPR013378">
    <property type="entry name" value="InlB-like_B-rpt"/>
</dbReference>
<dbReference type="InterPro" id="IPR032179">
    <property type="entry name" value="Cry22Aa_Ig-like"/>
</dbReference>
<dbReference type="NCBIfam" id="TIGR01167">
    <property type="entry name" value="LPXTG_anchor"/>
    <property type="match status" value="1"/>
</dbReference>
<dbReference type="Pfam" id="PF16403">
    <property type="entry name" value="Bact_surface_Ig-like"/>
    <property type="match status" value="1"/>
</dbReference>
<feature type="transmembrane region" description="Helical" evidence="2">
    <location>
        <begin position="433"/>
        <end position="454"/>
    </location>
</feature>
<protein>
    <submittedName>
        <fullName evidence="5">DUF5011 domain-containing protein</fullName>
    </submittedName>
</protein>
<dbReference type="GO" id="GO:0005975">
    <property type="term" value="P:carbohydrate metabolic process"/>
    <property type="evidence" value="ECO:0007669"/>
    <property type="project" value="UniProtKB-ARBA"/>
</dbReference>
<dbReference type="Gene3D" id="2.60.40.10">
    <property type="entry name" value="Immunoglobulins"/>
    <property type="match status" value="1"/>
</dbReference>
<feature type="chain" id="PRO_5014700704" evidence="3">
    <location>
        <begin position="30"/>
        <end position="459"/>
    </location>
</feature>
<dbReference type="STRING" id="33007.HMPREF3198_00957"/>
<organism evidence="5 6">
    <name type="scientific">Winkia neuii</name>
    <dbReference type="NCBI Taxonomy" id="33007"/>
    <lineage>
        <taxon>Bacteria</taxon>
        <taxon>Bacillati</taxon>
        <taxon>Actinomycetota</taxon>
        <taxon>Actinomycetes</taxon>
        <taxon>Actinomycetales</taxon>
        <taxon>Actinomycetaceae</taxon>
        <taxon>Winkia</taxon>
    </lineage>
</organism>
<name>A0A2I1IQA5_9ACTO</name>
<keyword evidence="6" id="KW-1185">Reference proteome</keyword>
<reference evidence="5 6" key="1">
    <citation type="submission" date="2017-12" db="EMBL/GenBank/DDBJ databases">
        <title>Phylogenetic diversity of female urinary microbiome.</title>
        <authorList>
            <person name="Thomas-White K."/>
            <person name="Wolfe A.J."/>
        </authorList>
    </citation>
    <scope>NUCLEOTIDE SEQUENCE [LARGE SCALE GENOMIC DNA]</scope>
    <source>
        <strain evidence="5 6">UMB0402</strain>
    </source>
</reference>
<proteinExistence type="predicted"/>
<comment type="caution">
    <text evidence="5">The sequence shown here is derived from an EMBL/GenBank/DDBJ whole genome shotgun (WGS) entry which is preliminary data.</text>
</comment>
<keyword evidence="2" id="KW-0812">Transmembrane</keyword>
<feature type="compositionally biased region" description="Low complexity" evidence="1">
    <location>
        <begin position="411"/>
        <end position="427"/>
    </location>
</feature>